<proteinExistence type="predicted"/>
<dbReference type="KEGG" id="fpu:FPSE_09099"/>
<organism evidence="2 3">
    <name type="scientific">Fusarium pseudograminearum (strain CS3096)</name>
    <name type="common">Wheat and barley crown-rot fungus</name>
    <dbReference type="NCBI Taxonomy" id="1028729"/>
    <lineage>
        <taxon>Eukaryota</taxon>
        <taxon>Fungi</taxon>
        <taxon>Dikarya</taxon>
        <taxon>Ascomycota</taxon>
        <taxon>Pezizomycotina</taxon>
        <taxon>Sordariomycetes</taxon>
        <taxon>Hypocreomycetidae</taxon>
        <taxon>Hypocreales</taxon>
        <taxon>Nectriaceae</taxon>
        <taxon>Fusarium</taxon>
    </lineage>
</organism>
<dbReference type="HOGENOM" id="CLU_2346783_0_0_1"/>
<keyword evidence="3" id="KW-1185">Reference proteome</keyword>
<dbReference type="RefSeq" id="XP_009260491.1">
    <property type="nucleotide sequence ID" value="XM_009262216.1"/>
</dbReference>
<keyword evidence="1" id="KW-1133">Transmembrane helix</keyword>
<dbReference type="EMBL" id="AFNW01000305">
    <property type="protein sequence ID" value="EKJ70729.1"/>
    <property type="molecule type" value="Genomic_DNA"/>
</dbReference>
<gene>
    <name evidence="2" type="ORF">FPSE_09099</name>
</gene>
<protein>
    <submittedName>
        <fullName evidence="2">Uncharacterized protein</fullName>
    </submittedName>
</protein>
<sequence length="97" mass="10679">MCELRRVSCNLKYITTSKVSVFDMTYPTSGLTDGQNSAAKGIGPRTVRYMPLSRISVADYKSDALAITPHGLIYVLVEIISLDIKLIFLLITVPAEL</sequence>
<name>K3VB39_FUSPC</name>
<evidence type="ECO:0000256" key="1">
    <source>
        <dbReference type="SAM" id="Phobius"/>
    </source>
</evidence>
<dbReference type="AlphaFoldDB" id="K3VB39"/>
<evidence type="ECO:0000313" key="3">
    <source>
        <dbReference type="Proteomes" id="UP000007978"/>
    </source>
</evidence>
<comment type="caution">
    <text evidence="2">The sequence shown here is derived from an EMBL/GenBank/DDBJ whole genome shotgun (WGS) entry which is preliminary data.</text>
</comment>
<feature type="transmembrane region" description="Helical" evidence="1">
    <location>
        <begin position="71"/>
        <end position="91"/>
    </location>
</feature>
<dbReference type="GeneID" id="20367716"/>
<keyword evidence="1" id="KW-0812">Transmembrane</keyword>
<reference evidence="2 3" key="1">
    <citation type="journal article" date="2012" name="PLoS Pathog.">
        <title>Comparative pathogenomics reveals horizontally acquired novel virulence genes in fungi infecting cereal hosts.</title>
        <authorList>
            <person name="Gardiner D.M."/>
            <person name="McDonald M.C."/>
            <person name="Covarelli L."/>
            <person name="Solomon P.S."/>
            <person name="Rusu A.G."/>
            <person name="Marshall M."/>
            <person name="Kazan K."/>
            <person name="Chakraborty S."/>
            <person name="McDonald B.A."/>
            <person name="Manners J.M."/>
        </authorList>
    </citation>
    <scope>NUCLEOTIDE SEQUENCE [LARGE SCALE GENOMIC DNA]</scope>
    <source>
        <strain evidence="2 3">CS3096</strain>
    </source>
</reference>
<evidence type="ECO:0000313" key="2">
    <source>
        <dbReference type="EMBL" id="EKJ70729.1"/>
    </source>
</evidence>
<keyword evidence="1" id="KW-0472">Membrane</keyword>
<dbReference type="Proteomes" id="UP000007978">
    <property type="component" value="Chromosome 4"/>
</dbReference>
<accession>K3VB39</accession>